<dbReference type="RefSeq" id="WP_283075053.1">
    <property type="nucleotide sequence ID" value="NZ_CP121671.1"/>
</dbReference>
<dbReference type="Pfam" id="PF13624">
    <property type="entry name" value="SurA_N_3"/>
    <property type="match status" value="1"/>
</dbReference>
<dbReference type="SUPFAM" id="SSF109998">
    <property type="entry name" value="Triger factor/SurA peptide-binding domain-like"/>
    <property type="match status" value="1"/>
</dbReference>
<dbReference type="Gene3D" id="1.10.4030.10">
    <property type="entry name" value="Porin chaperone SurA, peptide-binding domain"/>
    <property type="match status" value="1"/>
</dbReference>
<dbReference type="InterPro" id="IPR027304">
    <property type="entry name" value="Trigger_fact/SurA_dom_sf"/>
</dbReference>
<evidence type="ECO:0000256" key="6">
    <source>
        <dbReference type="SAM" id="MobiDB-lite"/>
    </source>
</evidence>
<dbReference type="EC" id="5.2.1.8" evidence="2"/>
<proteinExistence type="predicted"/>
<sequence length="229" mass="26049">MKKIWITSLIAVLALFSLAACSGGDNTESSKKEETTESKKSEDNTGPVATVNGQEIPREKFNQQLEGTKQRYKKMGMKIEGKEKQMEQGVVNQLIGIELLNQKATEANIKVSKDEVEKKYEQFASQFPSEEERKKALKESGMTEDKVKQQLEENIKIQKYVAENTEEVTVSDEEAKKQYETMVKGQKNAPSFEEAKKQIKQQIQKQKQGQQVTKLVEKLRKEADVKVTL</sequence>
<dbReference type="PANTHER" id="PTHR47245:SF1">
    <property type="entry name" value="FOLDASE PROTEIN PRSA"/>
    <property type="match status" value="1"/>
</dbReference>
<evidence type="ECO:0000256" key="7">
    <source>
        <dbReference type="SAM" id="SignalP"/>
    </source>
</evidence>
<feature type="signal peptide" evidence="7">
    <location>
        <begin position="1"/>
        <end position="19"/>
    </location>
</feature>
<feature type="compositionally biased region" description="Basic and acidic residues" evidence="6">
    <location>
        <begin position="28"/>
        <end position="43"/>
    </location>
</feature>
<comment type="catalytic activity">
    <reaction evidence="1">
        <text>[protein]-peptidylproline (omega=180) = [protein]-peptidylproline (omega=0)</text>
        <dbReference type="Rhea" id="RHEA:16237"/>
        <dbReference type="Rhea" id="RHEA-COMP:10747"/>
        <dbReference type="Rhea" id="RHEA-COMP:10748"/>
        <dbReference type="ChEBI" id="CHEBI:83833"/>
        <dbReference type="ChEBI" id="CHEBI:83834"/>
        <dbReference type="EC" id="5.2.1.8"/>
    </reaction>
</comment>
<protein>
    <recommendedName>
        <fullName evidence="2">peptidylprolyl isomerase</fullName>
        <ecNumber evidence="2">5.2.1.8</ecNumber>
    </recommendedName>
</protein>
<accession>A0ABY8IUS8</accession>
<dbReference type="PANTHER" id="PTHR47245">
    <property type="entry name" value="PEPTIDYLPROLYL ISOMERASE"/>
    <property type="match status" value="1"/>
</dbReference>
<organism evidence="8 9">
    <name type="scientific">Halobacillus naozhouensis</name>
    <dbReference type="NCBI Taxonomy" id="554880"/>
    <lineage>
        <taxon>Bacteria</taxon>
        <taxon>Bacillati</taxon>
        <taxon>Bacillota</taxon>
        <taxon>Bacilli</taxon>
        <taxon>Bacillales</taxon>
        <taxon>Bacillaceae</taxon>
        <taxon>Halobacillus</taxon>
    </lineage>
</organism>
<feature type="chain" id="PRO_5046290189" description="peptidylprolyl isomerase" evidence="7">
    <location>
        <begin position="20"/>
        <end position="229"/>
    </location>
</feature>
<reference evidence="8 9" key="1">
    <citation type="submission" date="2023-04" db="EMBL/GenBank/DDBJ databases">
        <title>Genome sequence of Halobacillus naozhouensis KACC 21980.</title>
        <authorList>
            <person name="Kim S."/>
            <person name="Heo J."/>
            <person name="Kwon S.-W."/>
        </authorList>
    </citation>
    <scope>NUCLEOTIDE SEQUENCE [LARGE SCALE GENOMIC DNA]</scope>
    <source>
        <strain evidence="8 9">KCTC 13234</strain>
    </source>
</reference>
<keyword evidence="9" id="KW-1185">Reference proteome</keyword>
<gene>
    <name evidence="8" type="ORF">P9989_11445</name>
</gene>
<name>A0ABY8IUS8_9BACI</name>
<dbReference type="Proteomes" id="UP001221597">
    <property type="component" value="Chromosome"/>
</dbReference>
<dbReference type="PROSITE" id="PS51257">
    <property type="entry name" value="PROKAR_LIPOPROTEIN"/>
    <property type="match status" value="1"/>
</dbReference>
<evidence type="ECO:0000256" key="3">
    <source>
        <dbReference type="ARBA" id="ARBA00022729"/>
    </source>
</evidence>
<keyword evidence="5" id="KW-0413">Isomerase</keyword>
<evidence type="ECO:0000256" key="1">
    <source>
        <dbReference type="ARBA" id="ARBA00000971"/>
    </source>
</evidence>
<dbReference type="InterPro" id="IPR050245">
    <property type="entry name" value="PrsA_foldase"/>
</dbReference>
<keyword evidence="3 7" id="KW-0732">Signal</keyword>
<dbReference type="EMBL" id="CP121671">
    <property type="protein sequence ID" value="WFT73024.1"/>
    <property type="molecule type" value="Genomic_DNA"/>
</dbReference>
<feature type="region of interest" description="Disordered" evidence="6">
    <location>
        <begin position="23"/>
        <end position="69"/>
    </location>
</feature>
<evidence type="ECO:0000256" key="2">
    <source>
        <dbReference type="ARBA" id="ARBA00013194"/>
    </source>
</evidence>
<evidence type="ECO:0000313" key="9">
    <source>
        <dbReference type="Proteomes" id="UP001221597"/>
    </source>
</evidence>
<evidence type="ECO:0000256" key="4">
    <source>
        <dbReference type="ARBA" id="ARBA00023110"/>
    </source>
</evidence>
<keyword evidence="4" id="KW-0697">Rotamase</keyword>
<evidence type="ECO:0000256" key="5">
    <source>
        <dbReference type="ARBA" id="ARBA00023235"/>
    </source>
</evidence>
<evidence type="ECO:0000313" key="8">
    <source>
        <dbReference type="EMBL" id="WFT73024.1"/>
    </source>
</evidence>